<dbReference type="AlphaFoldDB" id="A0A066YRJ5"/>
<keyword evidence="3" id="KW-1185">Reference proteome</keyword>
<gene>
    <name evidence="2" type="ORF">KCH_77070</name>
</gene>
<reference evidence="2 3" key="1">
    <citation type="submission" date="2014-05" db="EMBL/GenBank/DDBJ databases">
        <title>Draft Genome Sequence of Kitasatospora cheerisanensis KCTC 2395.</title>
        <authorList>
            <person name="Nam D.H."/>
        </authorList>
    </citation>
    <scope>NUCLEOTIDE SEQUENCE [LARGE SCALE GENOMIC DNA]</scope>
    <source>
        <strain evidence="2 3">KCTC 2395</strain>
    </source>
</reference>
<evidence type="ECO:0000313" key="3">
    <source>
        <dbReference type="Proteomes" id="UP000027178"/>
    </source>
</evidence>
<evidence type="ECO:0000313" key="2">
    <source>
        <dbReference type="EMBL" id="KDN80560.1"/>
    </source>
</evidence>
<sequence length="44" mass="4254">MAAADPACAGRTAGCAGRPSGPPADPRLRGEDNAVYGLAVKKGG</sequence>
<name>A0A066YRJ5_9ACTN</name>
<evidence type="ECO:0000256" key="1">
    <source>
        <dbReference type="SAM" id="MobiDB-lite"/>
    </source>
</evidence>
<protein>
    <submittedName>
        <fullName evidence="2">Uncharacterized protein</fullName>
    </submittedName>
</protein>
<accession>A0A066YRJ5</accession>
<comment type="caution">
    <text evidence="2">The sequence shown here is derived from an EMBL/GenBank/DDBJ whole genome shotgun (WGS) entry which is preliminary data.</text>
</comment>
<proteinExistence type="predicted"/>
<feature type="compositionally biased region" description="Low complexity" evidence="1">
    <location>
        <begin position="7"/>
        <end position="18"/>
    </location>
</feature>
<dbReference type="Proteomes" id="UP000027178">
    <property type="component" value="Unassembled WGS sequence"/>
</dbReference>
<dbReference type="EMBL" id="JNBY01000172">
    <property type="protein sequence ID" value="KDN80560.1"/>
    <property type="molecule type" value="Genomic_DNA"/>
</dbReference>
<feature type="region of interest" description="Disordered" evidence="1">
    <location>
        <begin position="1"/>
        <end position="33"/>
    </location>
</feature>
<organism evidence="2 3">
    <name type="scientific">Kitasatospora cheerisanensis KCTC 2395</name>
    <dbReference type="NCBI Taxonomy" id="1348663"/>
    <lineage>
        <taxon>Bacteria</taxon>
        <taxon>Bacillati</taxon>
        <taxon>Actinomycetota</taxon>
        <taxon>Actinomycetes</taxon>
        <taxon>Kitasatosporales</taxon>
        <taxon>Streptomycetaceae</taxon>
        <taxon>Kitasatospora</taxon>
    </lineage>
</organism>
<dbReference type="HOGENOM" id="CLU_3217453_0_0_11"/>